<feature type="coiled-coil region" evidence="15">
    <location>
        <begin position="194"/>
        <end position="221"/>
    </location>
</feature>
<dbReference type="GO" id="GO:0043122">
    <property type="term" value="P:regulation of canonical NF-kappaB signal transduction"/>
    <property type="evidence" value="ECO:0007669"/>
    <property type="project" value="TreeGrafter"/>
</dbReference>
<evidence type="ECO:0000256" key="10">
    <source>
        <dbReference type="ARBA" id="ARBA00023034"/>
    </source>
</evidence>
<evidence type="ECO:0000256" key="16">
    <source>
        <dbReference type="SAM" id="MobiDB-lite"/>
    </source>
</evidence>
<dbReference type="GO" id="GO:0070530">
    <property type="term" value="F:K63-linked polyubiquitin modification-dependent protein binding"/>
    <property type="evidence" value="ECO:0007669"/>
    <property type="project" value="InterPro"/>
</dbReference>
<dbReference type="FunFam" id="1.20.5.390:FF:000004">
    <property type="entry name" value="Optineurin"/>
    <property type="match status" value="1"/>
</dbReference>
<dbReference type="AlphaFoldDB" id="A0A7L0WGS4"/>
<evidence type="ECO:0000256" key="5">
    <source>
        <dbReference type="ARBA" id="ARBA00022723"/>
    </source>
</evidence>
<evidence type="ECO:0000256" key="15">
    <source>
        <dbReference type="SAM" id="Coils"/>
    </source>
</evidence>
<evidence type="ECO:0000256" key="6">
    <source>
        <dbReference type="ARBA" id="ARBA00022753"/>
    </source>
</evidence>
<dbReference type="GO" id="GO:0006914">
    <property type="term" value="P:autophagy"/>
    <property type="evidence" value="ECO:0007669"/>
    <property type="project" value="UniProtKB-KW"/>
</dbReference>
<keyword evidence="10 14" id="KW-0333">Golgi apparatus</keyword>
<feature type="non-terminal residue" evidence="18">
    <location>
        <position position="1"/>
    </location>
</feature>
<evidence type="ECO:0000256" key="13">
    <source>
        <dbReference type="PROSITE-ProRule" id="PRU01142"/>
    </source>
</evidence>
<dbReference type="FunFam" id="1.20.5.990:FF:000002">
    <property type="entry name" value="Optineurin"/>
    <property type="match status" value="1"/>
</dbReference>
<dbReference type="InterPro" id="IPR034735">
    <property type="entry name" value="NEMO_ZF"/>
</dbReference>
<protein>
    <recommendedName>
        <fullName evidence="3 14">Optineurin</fullName>
    </recommendedName>
</protein>
<dbReference type="GO" id="GO:0005794">
    <property type="term" value="C:Golgi apparatus"/>
    <property type="evidence" value="ECO:0007669"/>
    <property type="project" value="UniProtKB-SubCell"/>
</dbReference>
<evidence type="ECO:0000256" key="1">
    <source>
        <dbReference type="ARBA" id="ARBA00004419"/>
    </source>
</evidence>
<comment type="function">
    <text evidence="14">May act by regulating membrane trafficking and cellular morphogenesis.</text>
</comment>
<sequence>VAPPTLSTYTPEEMVQQMKELITENNELKEAMKLHNQAMKDRYQELSIWREKQKEEREFYETKFKEAKQCLQAKCIENEQLQQQLQSLKEREEGAEMEGCVAPEKEARQLKSQVQRLQAEKADLLAIISELQVKLNIASAEDSFVEIGMNVKSRAQRLPLRSPGKNGASFSANRNIQSKSADESKNLESEELTVSQLLCCLRNETQRREKLEKELQDHKERYGIDFLCLLIISCSTTDQDKLPVASWVGSEVETLNKQVCALFKELQEAHAKLKEAELIQKKLQEKCQVLERINSATASELEEKQQLIYTIKKLELQVESVQAEVKLEQAKTQEEKTRYNSLQDAYNKVLSELTEAMKTISELKLKELDRVDKVMVEELNAKVLLAEQALAAKQLQMDEMKQIIAKQEEDLETMAVLRAQMEVYCSDFHAERAAREKIHEEKEQLAVQLAYLLKEQQNLEEFGRNSLAEMQNRHGARAPDREHSPRLVQRGTGSQEWPEQRNISIYSCPKCEEILPDLDTLQIHVMDCIN</sequence>
<dbReference type="GO" id="GO:0034067">
    <property type="term" value="P:protein localization to Golgi apparatus"/>
    <property type="evidence" value="ECO:0007669"/>
    <property type="project" value="TreeGrafter"/>
</dbReference>
<keyword evidence="8 14" id="KW-0862">Zinc</keyword>
<dbReference type="Gene3D" id="1.20.5.990">
    <property type="entry name" value="Nemo cc2-lz domain - 1d5 darpin complex"/>
    <property type="match status" value="1"/>
</dbReference>
<dbReference type="GO" id="GO:0048471">
    <property type="term" value="C:perinuclear region of cytoplasm"/>
    <property type="evidence" value="ECO:0007669"/>
    <property type="project" value="UniProtKB-SubCell"/>
</dbReference>
<dbReference type="GO" id="GO:0090161">
    <property type="term" value="P:Golgi ribbon formation"/>
    <property type="evidence" value="ECO:0007669"/>
    <property type="project" value="TreeGrafter"/>
</dbReference>
<evidence type="ECO:0000256" key="14">
    <source>
        <dbReference type="RuleBase" id="RU367122"/>
    </source>
</evidence>
<keyword evidence="12 14" id="KW-0968">Cytoplasmic vesicle</keyword>
<name>A0A7L0WGS4_ALELA</name>
<evidence type="ECO:0000256" key="11">
    <source>
        <dbReference type="ARBA" id="ARBA00023054"/>
    </source>
</evidence>
<feature type="compositionally biased region" description="Polar residues" evidence="16">
    <location>
        <begin position="168"/>
        <end position="179"/>
    </location>
</feature>
<keyword evidence="4 14" id="KW-0963">Cytoplasm</keyword>
<feature type="coiled-coil region" evidence="15">
    <location>
        <begin position="376"/>
        <end position="410"/>
    </location>
</feature>
<keyword evidence="9" id="KW-0072">Autophagy</keyword>
<keyword evidence="6 14" id="KW-0967">Endosome</keyword>
<dbReference type="Gene3D" id="1.20.5.390">
    <property type="entry name" value="L1 transposable element, trimerization domain"/>
    <property type="match status" value="2"/>
</dbReference>
<dbReference type="PANTHER" id="PTHR31553:SF2">
    <property type="entry name" value="OPTINEURIN"/>
    <property type="match status" value="1"/>
</dbReference>
<reference evidence="18 19" key="1">
    <citation type="submission" date="2019-09" db="EMBL/GenBank/DDBJ databases">
        <title>Bird 10,000 Genomes (B10K) Project - Family phase.</title>
        <authorList>
            <person name="Zhang G."/>
        </authorList>
    </citation>
    <scope>NUCLEOTIDE SEQUENCE [LARGE SCALE GENOMIC DNA]</scope>
    <source>
        <strain evidence="18">B10K-DU-001-39</strain>
        <tissue evidence="18">Muscle</tissue>
    </source>
</reference>
<feature type="coiled-coil region" evidence="15">
    <location>
        <begin position="266"/>
        <end position="333"/>
    </location>
</feature>
<feature type="coiled-coil region" evidence="15">
    <location>
        <begin position="18"/>
        <end position="134"/>
    </location>
</feature>
<dbReference type="EMBL" id="VXAV01006384">
    <property type="protein sequence ID" value="NXL89754.1"/>
    <property type="molecule type" value="Genomic_DNA"/>
</dbReference>
<keyword evidence="5 14" id="KW-0479">Metal-binding</keyword>
<dbReference type="Pfam" id="PF18414">
    <property type="entry name" value="zf_C2H2_10"/>
    <property type="match status" value="1"/>
</dbReference>
<evidence type="ECO:0000256" key="8">
    <source>
        <dbReference type="ARBA" id="ARBA00022833"/>
    </source>
</evidence>
<dbReference type="InterPro" id="IPR021063">
    <property type="entry name" value="NEMO_N"/>
</dbReference>
<gene>
    <name evidence="18" type="primary">Optn</name>
    <name evidence="18" type="ORF">ALELAT_R03179</name>
</gene>
<dbReference type="Pfam" id="PF11577">
    <property type="entry name" value="NEMO"/>
    <property type="match status" value="1"/>
</dbReference>
<dbReference type="CDD" id="cd09803">
    <property type="entry name" value="UBAN"/>
    <property type="match status" value="1"/>
</dbReference>
<feature type="region of interest" description="Disordered" evidence="16">
    <location>
        <begin position="158"/>
        <end position="187"/>
    </location>
</feature>
<evidence type="ECO:0000256" key="4">
    <source>
        <dbReference type="ARBA" id="ARBA00022490"/>
    </source>
</evidence>
<evidence type="ECO:0000259" key="17">
    <source>
        <dbReference type="PROSITE" id="PS51801"/>
    </source>
</evidence>
<evidence type="ECO:0000256" key="12">
    <source>
        <dbReference type="ARBA" id="ARBA00023329"/>
    </source>
</evidence>
<organism evidence="18 19">
    <name type="scientific">Alectura lathami</name>
    <name type="common">Australian brush turkey</name>
    <dbReference type="NCBI Taxonomy" id="81907"/>
    <lineage>
        <taxon>Eukaryota</taxon>
        <taxon>Metazoa</taxon>
        <taxon>Chordata</taxon>
        <taxon>Craniata</taxon>
        <taxon>Vertebrata</taxon>
        <taxon>Euteleostomi</taxon>
        <taxon>Archelosauria</taxon>
        <taxon>Archosauria</taxon>
        <taxon>Dinosauria</taxon>
        <taxon>Saurischia</taxon>
        <taxon>Theropoda</taxon>
        <taxon>Coelurosauria</taxon>
        <taxon>Aves</taxon>
        <taxon>Neognathae</taxon>
        <taxon>Galloanserae</taxon>
        <taxon>Galliformes</taxon>
        <taxon>Megapodiidae</taxon>
        <taxon>Alectura</taxon>
    </lineage>
</organism>
<accession>A0A7L0WGS4</accession>
<evidence type="ECO:0000256" key="3">
    <source>
        <dbReference type="ARBA" id="ARBA00018548"/>
    </source>
</evidence>
<evidence type="ECO:0000256" key="2">
    <source>
        <dbReference type="ARBA" id="ARBA00004601"/>
    </source>
</evidence>
<keyword evidence="7 13" id="KW-0863">Zinc-finger</keyword>
<dbReference type="GO" id="GO:0005634">
    <property type="term" value="C:nucleus"/>
    <property type="evidence" value="ECO:0007669"/>
    <property type="project" value="TreeGrafter"/>
</dbReference>
<proteinExistence type="predicted"/>
<comment type="subcellular location">
    <subcellularLocation>
        <location evidence="14">Cytoplasm</location>
        <location evidence="14">Perinuclear region</location>
    </subcellularLocation>
    <subcellularLocation>
        <location evidence="14">Golgi apparatus</location>
    </subcellularLocation>
    <subcellularLocation>
        <location evidence="2 14">Golgi apparatus</location>
        <location evidence="2 14">trans-Golgi network</location>
    </subcellularLocation>
    <subcellularLocation>
        <location evidence="1 14">Cytoplasmic vesicle</location>
        <location evidence="1 14">Autophagosome</location>
    </subcellularLocation>
    <subcellularLocation>
        <location evidence="14">Cytoplasmic vesicle</location>
    </subcellularLocation>
    <subcellularLocation>
        <location evidence="14">Recycling endosome</location>
    </subcellularLocation>
</comment>
<evidence type="ECO:0000313" key="18">
    <source>
        <dbReference type="EMBL" id="NXL89754.1"/>
    </source>
</evidence>
<feature type="region of interest" description="Disordered" evidence="16">
    <location>
        <begin position="471"/>
        <end position="496"/>
    </location>
</feature>
<dbReference type="GO" id="GO:0008270">
    <property type="term" value="F:zinc ion binding"/>
    <property type="evidence" value="ECO:0007669"/>
    <property type="project" value="UniProtKB-KW"/>
</dbReference>
<dbReference type="InterPro" id="IPR051301">
    <property type="entry name" value="Optineurin/NFkB_EssMod"/>
</dbReference>
<comment type="caution">
    <text evidence="18">The sequence shown here is derived from an EMBL/GenBank/DDBJ whole genome shotgun (WGS) entry which is preliminary data.</text>
</comment>
<keyword evidence="19" id="KW-1185">Reference proteome</keyword>
<evidence type="ECO:0000256" key="9">
    <source>
        <dbReference type="ARBA" id="ARBA00023006"/>
    </source>
</evidence>
<dbReference type="GO" id="GO:0005776">
    <property type="term" value="C:autophagosome"/>
    <property type="evidence" value="ECO:0007669"/>
    <property type="project" value="UniProtKB-SubCell"/>
</dbReference>
<feature type="non-terminal residue" evidence="18">
    <location>
        <position position="530"/>
    </location>
</feature>
<dbReference type="InterPro" id="IPR032419">
    <property type="entry name" value="CC2-LZ_dom"/>
</dbReference>
<evidence type="ECO:0000256" key="7">
    <source>
        <dbReference type="ARBA" id="ARBA00022771"/>
    </source>
</evidence>
<dbReference type="Proteomes" id="UP000562322">
    <property type="component" value="Unassembled WGS sequence"/>
</dbReference>
<dbReference type="GO" id="GO:0055037">
    <property type="term" value="C:recycling endosome"/>
    <property type="evidence" value="ECO:0007669"/>
    <property type="project" value="UniProtKB-SubCell"/>
</dbReference>
<evidence type="ECO:0000313" key="19">
    <source>
        <dbReference type="Proteomes" id="UP000562322"/>
    </source>
</evidence>
<keyword evidence="11 15" id="KW-0175">Coiled coil</keyword>
<dbReference type="PROSITE" id="PS51801">
    <property type="entry name" value="ZF_CCHC_NOA"/>
    <property type="match status" value="1"/>
</dbReference>
<dbReference type="Pfam" id="PF16516">
    <property type="entry name" value="CC2-LZ"/>
    <property type="match status" value="1"/>
</dbReference>
<dbReference type="OrthoDB" id="6343844at2759"/>
<feature type="domain" description="CCHC NOA-type" evidence="17">
    <location>
        <begin position="500"/>
        <end position="530"/>
    </location>
</feature>
<dbReference type="PANTHER" id="PTHR31553">
    <property type="entry name" value="NF-KAPPA-B ESSENTIAL MODULATOR"/>
    <property type="match status" value="1"/>
</dbReference>